<protein>
    <submittedName>
        <fullName evidence="1">McrBC 5-methylcytosine restriction system component</fullName>
    </submittedName>
</protein>
<evidence type="ECO:0000313" key="1">
    <source>
        <dbReference type="EMBL" id="GAA1643118.1"/>
    </source>
</evidence>
<name>A0ABN2FEJ2_9ACTN</name>
<sequence length="396" mass="43794">MTVQSRVQLDELDQIGQIRALDDATAIALQASGLVDVRPERDGRWRIAARGRVGSVVVGELDVMVSSKASPASLLFYLAYAKDPGFRPEEVSAHAGDDLWATVAETLIRTCEQAMRGGVLQGYRTEDDSLHVVRGRIRVSDQLARRPGIPLPLEVRFDEYTVDIAENQIIRAAIRQMLRVPRLRDQARRRLSHLDGRLDGVTPAVIRRRRPTWLPTRLNRRYAPALRVAEVVLDNQSSIAGSGRATLAAFVVNMATVFEDFVSTAIREAFRGQGTTRAQYKVHLGEGSKVPMKPDVVQLRGNQPVAVFDAKYKLEDPKGGYPNADVYQMLAYCTALQLPTGWLVYAVGDAGKEPIRVAHTDVQVFQYALDLRDHPVAVLAQIRELVSSAIGTALPK</sequence>
<dbReference type="InterPro" id="IPR019292">
    <property type="entry name" value="McrC"/>
</dbReference>
<keyword evidence="2" id="KW-1185">Reference proteome</keyword>
<reference evidence="1 2" key="1">
    <citation type="journal article" date="2019" name="Int. J. Syst. Evol. Microbiol.">
        <title>The Global Catalogue of Microorganisms (GCM) 10K type strain sequencing project: providing services to taxonomists for standard genome sequencing and annotation.</title>
        <authorList>
            <consortium name="The Broad Institute Genomics Platform"/>
            <consortium name="The Broad Institute Genome Sequencing Center for Infectious Disease"/>
            <person name="Wu L."/>
            <person name="Ma J."/>
        </authorList>
    </citation>
    <scope>NUCLEOTIDE SEQUENCE [LARGE SCALE GENOMIC DNA]</scope>
    <source>
        <strain evidence="1 2">JCM 14306</strain>
    </source>
</reference>
<comment type="caution">
    <text evidence="1">The sequence shown here is derived from an EMBL/GenBank/DDBJ whole genome shotgun (WGS) entry which is preliminary data.</text>
</comment>
<dbReference type="EMBL" id="BAAANE010000007">
    <property type="protein sequence ID" value="GAA1643118.1"/>
    <property type="molecule type" value="Genomic_DNA"/>
</dbReference>
<accession>A0ABN2FEJ2</accession>
<dbReference type="PANTHER" id="PTHR38733">
    <property type="entry name" value="PROTEIN MCRC"/>
    <property type="match status" value="1"/>
</dbReference>
<evidence type="ECO:0000313" key="2">
    <source>
        <dbReference type="Proteomes" id="UP001501319"/>
    </source>
</evidence>
<organism evidence="1 2">
    <name type="scientific">Kribbella alba</name>
    <dbReference type="NCBI Taxonomy" id="190197"/>
    <lineage>
        <taxon>Bacteria</taxon>
        <taxon>Bacillati</taxon>
        <taxon>Actinomycetota</taxon>
        <taxon>Actinomycetes</taxon>
        <taxon>Propionibacteriales</taxon>
        <taxon>Kribbellaceae</taxon>
        <taxon>Kribbella</taxon>
    </lineage>
</organism>
<dbReference type="Proteomes" id="UP001501319">
    <property type="component" value="Unassembled WGS sequence"/>
</dbReference>
<dbReference type="Pfam" id="PF10117">
    <property type="entry name" value="McrBC"/>
    <property type="match status" value="1"/>
</dbReference>
<gene>
    <name evidence="1" type="ORF">GCM10009744_36650</name>
</gene>
<proteinExistence type="predicted"/>
<dbReference type="PANTHER" id="PTHR38733:SF1">
    <property type="entry name" value="TYPE IV METHYL-DIRECTED RESTRICTION ENZYME ECOKMCRBC"/>
    <property type="match status" value="1"/>
</dbReference>